<dbReference type="GO" id="GO:0030170">
    <property type="term" value="F:pyridoxal phosphate binding"/>
    <property type="evidence" value="ECO:0007669"/>
    <property type="project" value="InterPro"/>
</dbReference>
<keyword evidence="3" id="KW-0805">Transcription regulation</keyword>
<dbReference type="InterPro" id="IPR036388">
    <property type="entry name" value="WH-like_DNA-bd_sf"/>
</dbReference>
<comment type="caution">
    <text evidence="7">The sequence shown here is derived from an EMBL/GenBank/DDBJ whole genome shotgun (WGS) entry which is preliminary data.</text>
</comment>
<dbReference type="Gene3D" id="3.40.640.10">
    <property type="entry name" value="Type I PLP-dependent aspartate aminotransferase-like (Major domain)"/>
    <property type="match status" value="1"/>
</dbReference>
<keyword evidence="7" id="KW-0032">Aminotransferase</keyword>
<dbReference type="PANTHER" id="PTHR46577">
    <property type="entry name" value="HTH-TYPE TRANSCRIPTIONAL REGULATORY PROTEIN GABR"/>
    <property type="match status" value="1"/>
</dbReference>
<dbReference type="GO" id="GO:0003700">
    <property type="term" value="F:DNA-binding transcription factor activity"/>
    <property type="evidence" value="ECO:0007669"/>
    <property type="project" value="InterPro"/>
</dbReference>
<evidence type="ECO:0000256" key="4">
    <source>
        <dbReference type="ARBA" id="ARBA00023125"/>
    </source>
</evidence>
<keyword evidence="5" id="KW-0804">Transcription</keyword>
<proteinExistence type="inferred from homology"/>
<dbReference type="PROSITE" id="PS50949">
    <property type="entry name" value="HTH_GNTR"/>
    <property type="match status" value="1"/>
</dbReference>
<evidence type="ECO:0000256" key="5">
    <source>
        <dbReference type="ARBA" id="ARBA00023163"/>
    </source>
</evidence>
<dbReference type="GO" id="GO:0003677">
    <property type="term" value="F:DNA binding"/>
    <property type="evidence" value="ECO:0007669"/>
    <property type="project" value="UniProtKB-KW"/>
</dbReference>
<dbReference type="SUPFAM" id="SSF53383">
    <property type="entry name" value="PLP-dependent transferases"/>
    <property type="match status" value="1"/>
</dbReference>
<dbReference type="InterPro" id="IPR004839">
    <property type="entry name" value="Aminotransferase_I/II_large"/>
</dbReference>
<evidence type="ECO:0000259" key="6">
    <source>
        <dbReference type="PROSITE" id="PS50949"/>
    </source>
</evidence>
<feature type="domain" description="HTH gntR-type" evidence="6">
    <location>
        <begin position="4"/>
        <end position="72"/>
    </location>
</feature>
<dbReference type="EMBL" id="JAVIDA010000020">
    <property type="protein sequence ID" value="MDQ9072485.1"/>
    <property type="molecule type" value="Genomic_DNA"/>
</dbReference>
<dbReference type="InterPro" id="IPR015421">
    <property type="entry name" value="PyrdxlP-dep_Trfase_major"/>
</dbReference>
<keyword evidence="7" id="KW-0808">Transferase</keyword>
<name>A0AAW8JMN4_9GAMM</name>
<evidence type="ECO:0000256" key="1">
    <source>
        <dbReference type="ARBA" id="ARBA00005384"/>
    </source>
</evidence>
<evidence type="ECO:0000313" key="7">
    <source>
        <dbReference type="EMBL" id="MDQ9072485.1"/>
    </source>
</evidence>
<dbReference type="Pfam" id="PF00155">
    <property type="entry name" value="Aminotran_1_2"/>
    <property type="match status" value="1"/>
</dbReference>
<gene>
    <name evidence="7" type="ORF">RFH51_13575</name>
</gene>
<dbReference type="InterPro" id="IPR036390">
    <property type="entry name" value="WH_DNA-bd_sf"/>
</dbReference>
<keyword evidence="2" id="KW-0663">Pyridoxal phosphate</keyword>
<dbReference type="GO" id="GO:0008483">
    <property type="term" value="F:transaminase activity"/>
    <property type="evidence" value="ECO:0007669"/>
    <property type="project" value="UniProtKB-KW"/>
</dbReference>
<dbReference type="AlphaFoldDB" id="A0AAW8JMN4"/>
<dbReference type="Pfam" id="PF00392">
    <property type="entry name" value="GntR"/>
    <property type="match status" value="1"/>
</dbReference>
<protein>
    <submittedName>
        <fullName evidence="7">PLP-dependent aminotransferase family protein</fullName>
    </submittedName>
</protein>
<evidence type="ECO:0000256" key="2">
    <source>
        <dbReference type="ARBA" id="ARBA00022898"/>
    </source>
</evidence>
<dbReference type="CDD" id="cd07377">
    <property type="entry name" value="WHTH_GntR"/>
    <property type="match status" value="1"/>
</dbReference>
<keyword evidence="4" id="KW-0238">DNA-binding</keyword>
<evidence type="ECO:0000313" key="8">
    <source>
        <dbReference type="Proteomes" id="UP001243195"/>
    </source>
</evidence>
<dbReference type="SMART" id="SM00345">
    <property type="entry name" value="HTH_GNTR"/>
    <property type="match status" value="1"/>
</dbReference>
<comment type="similarity">
    <text evidence="1">In the C-terminal section; belongs to the class-I pyridoxal-phosphate-dependent aminotransferase family.</text>
</comment>
<dbReference type="Gene3D" id="3.90.1150.10">
    <property type="entry name" value="Aspartate Aminotransferase, domain 1"/>
    <property type="match status" value="1"/>
</dbReference>
<sequence length="464" mass="52731">MSKFTKIDQVFNLIKQQIDQKKLTEGTRLSSVRLMAKQLGFSVSTIVEAYARLQAENLIESRTGSGYFVVKQNAQTLMPELDQVFVYDREVDPLWISRQSLENQMGVLKPGCGWLPSDWLPEQSIRKSLKQIAKLEHIVLTEYATPQGHKALRQLIAKRKESFEIYVNSTNVLLVDSATQAIDLIFRQSLSAGDVIIIDDPCYFNFQALIKAHKLQTIAIPFTENGPDIDKFEQALRYKPKFYLTNSAIHNPTGATLSLHTAFKIAQLCEQNEITIIEDDIFADFEEHAAPRYAALSGIENVIQIGSFSKTISSSFRIGYIITNQSNIDQLIDLKIATNFTNNQLNSEIVFHVLMDPTYLKHLDWMKKRLNFLRNDTIKKLESLSIIPWTIPKSGLFLWCKLPDHIDASALSKQCIKEGIILAPGNAFSQSKTAHQFMRFNVAQCQDKKVWDVLTQAIEQLKAK</sequence>
<dbReference type="InterPro" id="IPR015422">
    <property type="entry name" value="PyrdxlP-dep_Trfase_small"/>
</dbReference>
<dbReference type="PANTHER" id="PTHR46577:SF2">
    <property type="entry name" value="TRANSCRIPTIONAL REGULATORY PROTEIN"/>
    <property type="match status" value="1"/>
</dbReference>
<dbReference type="RefSeq" id="WP_308956826.1">
    <property type="nucleotide sequence ID" value="NZ_JAVICY010000023.1"/>
</dbReference>
<dbReference type="InterPro" id="IPR051446">
    <property type="entry name" value="HTH_trans_reg/aminotransferase"/>
</dbReference>
<organism evidence="7 8">
    <name type="scientific">Acinetobacter gerneri</name>
    <dbReference type="NCBI Taxonomy" id="202952"/>
    <lineage>
        <taxon>Bacteria</taxon>
        <taxon>Pseudomonadati</taxon>
        <taxon>Pseudomonadota</taxon>
        <taxon>Gammaproteobacteria</taxon>
        <taxon>Moraxellales</taxon>
        <taxon>Moraxellaceae</taxon>
        <taxon>Acinetobacter</taxon>
    </lineage>
</organism>
<evidence type="ECO:0000256" key="3">
    <source>
        <dbReference type="ARBA" id="ARBA00023015"/>
    </source>
</evidence>
<reference evidence="7" key="1">
    <citation type="submission" date="2023-08" db="EMBL/GenBank/DDBJ databases">
        <title>Emergence of clinically-relevant ST2 carbapenem-resistant Acinetobacter baumannii strains in hospital sewages in Zhejiang, East of China.</title>
        <authorList>
            <person name="Kaichao C."/>
            <person name="Zhang R."/>
        </authorList>
    </citation>
    <scope>NUCLEOTIDE SEQUENCE</scope>
    <source>
        <strain evidence="7">M-SY-60</strain>
    </source>
</reference>
<dbReference type="InterPro" id="IPR000524">
    <property type="entry name" value="Tscrpt_reg_HTH_GntR"/>
</dbReference>
<dbReference type="Proteomes" id="UP001243195">
    <property type="component" value="Unassembled WGS sequence"/>
</dbReference>
<dbReference type="CDD" id="cd00609">
    <property type="entry name" value="AAT_like"/>
    <property type="match status" value="1"/>
</dbReference>
<dbReference type="InterPro" id="IPR015424">
    <property type="entry name" value="PyrdxlP-dep_Trfase"/>
</dbReference>
<accession>A0AAW8JMN4</accession>
<dbReference type="Gene3D" id="1.10.10.10">
    <property type="entry name" value="Winged helix-like DNA-binding domain superfamily/Winged helix DNA-binding domain"/>
    <property type="match status" value="1"/>
</dbReference>
<dbReference type="SUPFAM" id="SSF46785">
    <property type="entry name" value="Winged helix' DNA-binding domain"/>
    <property type="match status" value="1"/>
</dbReference>